<proteinExistence type="predicted"/>
<dbReference type="PROSITE" id="PS50943">
    <property type="entry name" value="HTH_CROC1"/>
    <property type="match status" value="1"/>
</dbReference>
<dbReference type="SMART" id="SM00530">
    <property type="entry name" value="HTH_XRE"/>
    <property type="match status" value="1"/>
</dbReference>
<keyword evidence="4" id="KW-1185">Reference proteome</keyword>
<reference evidence="3 4" key="1">
    <citation type="submission" date="2011-11" db="EMBL/GenBank/DDBJ databases">
        <title>The Noncontiguous Finished genome of Desulfosporosinus youngiae DSM 17734.</title>
        <authorList>
            <consortium name="US DOE Joint Genome Institute (JGI-PGF)"/>
            <person name="Lucas S."/>
            <person name="Han J."/>
            <person name="Lapidus A."/>
            <person name="Cheng J.-F."/>
            <person name="Goodwin L."/>
            <person name="Pitluck S."/>
            <person name="Peters L."/>
            <person name="Ovchinnikova G."/>
            <person name="Lu M."/>
            <person name="Land M.L."/>
            <person name="Hauser L."/>
            <person name="Pester M."/>
            <person name="Spring S."/>
            <person name="Ollivier B."/>
            <person name="Rattei T."/>
            <person name="Klenk H.-P."/>
            <person name="Wagner M."/>
            <person name="Loy A."/>
            <person name="Woyke T.J."/>
        </authorList>
    </citation>
    <scope>NUCLEOTIDE SEQUENCE [LARGE SCALE GENOMIC DNA]</scope>
    <source>
        <strain evidence="3 4">DSM 17734</strain>
    </source>
</reference>
<accession>H5Y0D2</accession>
<evidence type="ECO:0000256" key="1">
    <source>
        <dbReference type="ARBA" id="ARBA00023125"/>
    </source>
</evidence>
<dbReference type="Proteomes" id="UP000005104">
    <property type="component" value="Chromosome"/>
</dbReference>
<dbReference type="HOGENOM" id="CLU_066192_4_0_9"/>
<protein>
    <submittedName>
        <fullName evidence="3">Putative transcriptional regulator</fullName>
    </submittedName>
</protein>
<evidence type="ECO:0000313" key="3">
    <source>
        <dbReference type="EMBL" id="EHQ92188.1"/>
    </source>
</evidence>
<dbReference type="PANTHER" id="PTHR46558:SF11">
    <property type="entry name" value="HTH-TYPE TRANSCRIPTIONAL REGULATOR XRE"/>
    <property type="match status" value="1"/>
</dbReference>
<dbReference type="PANTHER" id="PTHR46558">
    <property type="entry name" value="TRACRIPTIONAL REGULATORY PROTEIN-RELATED-RELATED"/>
    <property type="match status" value="1"/>
</dbReference>
<evidence type="ECO:0000313" key="4">
    <source>
        <dbReference type="Proteomes" id="UP000005104"/>
    </source>
</evidence>
<feature type="domain" description="HTH cro/C1-type" evidence="2">
    <location>
        <begin position="6"/>
        <end position="60"/>
    </location>
</feature>
<dbReference type="InterPro" id="IPR010982">
    <property type="entry name" value="Lambda_DNA-bd_dom_sf"/>
</dbReference>
<sequence length="140" mass="16026">MIGSRLKELRAKKQITQEELGKIAGVTTSMIGMYEIDARKPSFEVIEKIADYFNVTVDYILGRESSAENEKLKPLTPKEEKDIAKDLEKMLSNLESEDSLAFMGEPMDDETKELMKISLENSMRLAKQLAKKKFTPKKYK</sequence>
<dbReference type="OrthoDB" id="1766270at2"/>
<dbReference type="STRING" id="768710.DesyoDRAFT_5259"/>
<dbReference type="eggNOG" id="COG1396">
    <property type="taxonomic scope" value="Bacteria"/>
</dbReference>
<dbReference type="CDD" id="cd00093">
    <property type="entry name" value="HTH_XRE"/>
    <property type="match status" value="1"/>
</dbReference>
<name>H5Y0D2_9FIRM</name>
<keyword evidence="1" id="KW-0238">DNA-binding</keyword>
<dbReference type="Gene3D" id="1.10.260.40">
    <property type="entry name" value="lambda repressor-like DNA-binding domains"/>
    <property type="match status" value="1"/>
</dbReference>
<dbReference type="RefSeq" id="WP_007787464.1">
    <property type="nucleotide sequence ID" value="NZ_CM001441.1"/>
</dbReference>
<dbReference type="Pfam" id="PF01381">
    <property type="entry name" value="HTH_3"/>
    <property type="match status" value="1"/>
</dbReference>
<organism evidence="3 4">
    <name type="scientific">Desulfosporosinus youngiae DSM 17734</name>
    <dbReference type="NCBI Taxonomy" id="768710"/>
    <lineage>
        <taxon>Bacteria</taxon>
        <taxon>Bacillati</taxon>
        <taxon>Bacillota</taxon>
        <taxon>Clostridia</taxon>
        <taxon>Eubacteriales</taxon>
        <taxon>Desulfitobacteriaceae</taxon>
        <taxon>Desulfosporosinus</taxon>
    </lineage>
</organism>
<dbReference type="AlphaFoldDB" id="H5Y0D2"/>
<dbReference type="EMBL" id="CM001441">
    <property type="protein sequence ID" value="EHQ92188.1"/>
    <property type="molecule type" value="Genomic_DNA"/>
</dbReference>
<gene>
    <name evidence="3" type="ORF">DesyoDRAFT_5259</name>
</gene>
<dbReference type="InterPro" id="IPR001387">
    <property type="entry name" value="Cro/C1-type_HTH"/>
</dbReference>
<dbReference type="SUPFAM" id="SSF47413">
    <property type="entry name" value="lambda repressor-like DNA-binding domains"/>
    <property type="match status" value="1"/>
</dbReference>
<dbReference type="GO" id="GO:0003677">
    <property type="term" value="F:DNA binding"/>
    <property type="evidence" value="ECO:0007669"/>
    <property type="project" value="UniProtKB-KW"/>
</dbReference>
<evidence type="ECO:0000259" key="2">
    <source>
        <dbReference type="PROSITE" id="PS50943"/>
    </source>
</evidence>